<reference evidence="1" key="1">
    <citation type="journal article" date="2019" name="Sci. Rep.">
        <title>Draft genome of Tanacetum cinerariifolium, the natural source of mosquito coil.</title>
        <authorList>
            <person name="Yamashiro T."/>
            <person name="Shiraishi A."/>
            <person name="Satake H."/>
            <person name="Nakayama K."/>
        </authorList>
    </citation>
    <scope>NUCLEOTIDE SEQUENCE</scope>
</reference>
<protein>
    <submittedName>
        <fullName evidence="1">Reverse transcriptase domain-containing protein</fullName>
    </submittedName>
</protein>
<comment type="caution">
    <text evidence="1">The sequence shown here is derived from an EMBL/GenBank/DDBJ whole genome shotgun (WGS) entry which is preliminary data.</text>
</comment>
<dbReference type="AlphaFoldDB" id="A0A699KBA4"/>
<sequence length="216" mass="25381">MFRNCHGHNLSKGNIIKIFCHDLNETTQETLNVAVGGIFLYKTPNQAYQLPEDKLLLKLDWSKNQKSKPYVKRTVAFADEGTSNSDTDKIMARMDAMTMKMDALNRELQSCPKQQTLDHNDDDTPMSPKEEAKFMQTFRRTRFYNDYRDCDSNCVNWHSSRRNDYNRDNYQSNTDDKPYDVQRQLRNLNNQQMLLSKILSWNSKPNSKQLPKIIKP</sequence>
<gene>
    <name evidence="1" type="ORF">Tci_654095</name>
</gene>
<keyword evidence="1" id="KW-0548">Nucleotidyltransferase</keyword>
<accession>A0A699KBA4</accession>
<keyword evidence="1" id="KW-0808">Transferase</keyword>
<organism evidence="1">
    <name type="scientific">Tanacetum cinerariifolium</name>
    <name type="common">Dalmatian daisy</name>
    <name type="synonym">Chrysanthemum cinerariifolium</name>
    <dbReference type="NCBI Taxonomy" id="118510"/>
    <lineage>
        <taxon>Eukaryota</taxon>
        <taxon>Viridiplantae</taxon>
        <taxon>Streptophyta</taxon>
        <taxon>Embryophyta</taxon>
        <taxon>Tracheophyta</taxon>
        <taxon>Spermatophyta</taxon>
        <taxon>Magnoliopsida</taxon>
        <taxon>eudicotyledons</taxon>
        <taxon>Gunneridae</taxon>
        <taxon>Pentapetalae</taxon>
        <taxon>asterids</taxon>
        <taxon>campanulids</taxon>
        <taxon>Asterales</taxon>
        <taxon>Asteraceae</taxon>
        <taxon>Asteroideae</taxon>
        <taxon>Anthemideae</taxon>
        <taxon>Anthemidinae</taxon>
        <taxon>Tanacetum</taxon>
    </lineage>
</organism>
<dbReference type="GO" id="GO:0003964">
    <property type="term" value="F:RNA-directed DNA polymerase activity"/>
    <property type="evidence" value="ECO:0007669"/>
    <property type="project" value="UniProtKB-KW"/>
</dbReference>
<dbReference type="EMBL" id="BKCJ010494406">
    <property type="protein sequence ID" value="GFA82123.1"/>
    <property type="molecule type" value="Genomic_DNA"/>
</dbReference>
<evidence type="ECO:0000313" key="1">
    <source>
        <dbReference type="EMBL" id="GFA82123.1"/>
    </source>
</evidence>
<proteinExistence type="predicted"/>
<name>A0A699KBA4_TANCI</name>
<keyword evidence="1" id="KW-0695">RNA-directed DNA polymerase</keyword>